<evidence type="ECO:0000313" key="2">
    <source>
        <dbReference type="Proteomes" id="UP000092018"/>
    </source>
</evidence>
<organism evidence="1 2">
    <name type="scientific">Vibrio breoganii</name>
    <dbReference type="NCBI Taxonomy" id="553239"/>
    <lineage>
        <taxon>Bacteria</taxon>
        <taxon>Pseudomonadati</taxon>
        <taxon>Pseudomonadota</taxon>
        <taxon>Gammaproteobacteria</taxon>
        <taxon>Vibrionales</taxon>
        <taxon>Vibrionaceae</taxon>
        <taxon>Vibrio</taxon>
    </lineage>
</organism>
<dbReference type="SUPFAM" id="SSF56935">
    <property type="entry name" value="Porins"/>
    <property type="match status" value="1"/>
</dbReference>
<dbReference type="EMBL" id="CP016177">
    <property type="protein sequence ID" value="ANO32399.1"/>
    <property type="molecule type" value="Genomic_DNA"/>
</dbReference>
<name>A0AAN0XTP5_9VIBR</name>
<dbReference type="Proteomes" id="UP000092018">
    <property type="component" value="Chromosome 1"/>
</dbReference>
<evidence type="ECO:0008006" key="3">
    <source>
        <dbReference type="Google" id="ProtNLM"/>
    </source>
</evidence>
<sequence length="192" mass="21360">MASGLASAESYQSHDYIDLGFMNNDFGSGFTVAGSFDVKQIEPLVVIGSYSQTSDDYDFSRVSVGAGWKLPLNVQHDLFQRIDLFFHGEIENIQVSGTGNYYCVTPEFGAPMCVSSSLDESDTGLYGGALARWQLTDKLELLGDVSIRTTRDFNIPVMIGANYSFTKNWVLNAEYEFGNYDHISISARYQFN</sequence>
<evidence type="ECO:0000313" key="1">
    <source>
        <dbReference type="EMBL" id="ANO32399.1"/>
    </source>
</evidence>
<dbReference type="AlphaFoldDB" id="A0AAN0XTP5"/>
<proteinExistence type="predicted"/>
<gene>
    <name evidence="1" type="ORF">A6E01_03935</name>
</gene>
<dbReference type="KEGG" id="vbr:A6E01_03935"/>
<accession>A0AAN0XTP5</accession>
<reference evidence="1 2" key="1">
    <citation type="submission" date="2016-06" db="EMBL/GenBank/DDBJ databases">
        <title>Adaptive Radiation by Waves of Gene Transfer Leads to Fine-Scale Resource Partitioning in Marine Microbes.</title>
        <authorList>
            <person name="Hehemann J.-H."/>
            <person name="Arevalo P."/>
            <person name="Datta M.S."/>
            <person name="Yu X."/>
            <person name="Corzett C."/>
            <person name="Henschel A."/>
            <person name="Preheim S.P."/>
            <person name="Timberlake S."/>
            <person name="Alm E.J."/>
            <person name="Polz M.F."/>
        </authorList>
    </citation>
    <scope>NUCLEOTIDE SEQUENCE [LARGE SCALE GENOMIC DNA]</scope>
    <source>
        <strain evidence="1 2">FF50</strain>
    </source>
</reference>
<protein>
    <recommendedName>
        <fullName evidence="3">Outer membrane protein beta-barrel domain-containing protein</fullName>
    </recommendedName>
</protein>